<dbReference type="Proteomes" id="UP001465153">
    <property type="component" value="Unassembled WGS sequence"/>
</dbReference>
<dbReference type="PROSITE" id="PS51898">
    <property type="entry name" value="TYR_RECOMBINASE"/>
    <property type="match status" value="1"/>
</dbReference>
<evidence type="ECO:0000256" key="1">
    <source>
        <dbReference type="ARBA" id="ARBA00022908"/>
    </source>
</evidence>
<organism evidence="4 5">
    <name type="scientific">Sessilibacter corallicola</name>
    <dbReference type="NCBI Taxonomy" id="2904075"/>
    <lineage>
        <taxon>Bacteria</taxon>
        <taxon>Pseudomonadati</taxon>
        <taxon>Pseudomonadota</taxon>
        <taxon>Gammaproteobacteria</taxon>
        <taxon>Cellvibrionales</taxon>
        <taxon>Cellvibrionaceae</taxon>
        <taxon>Sessilibacter</taxon>
    </lineage>
</organism>
<gene>
    <name evidence="4" type="ORF">NBRC116591_01720</name>
</gene>
<keyword evidence="1" id="KW-0229">DNA integration</keyword>
<proteinExistence type="predicted"/>
<accession>A0ABQ0A3Y7</accession>
<keyword evidence="2" id="KW-0233">DNA recombination</keyword>
<dbReference type="InterPro" id="IPR011010">
    <property type="entry name" value="DNA_brk_join_enz"/>
</dbReference>
<dbReference type="PANTHER" id="PTHR30349">
    <property type="entry name" value="PHAGE INTEGRASE-RELATED"/>
    <property type="match status" value="1"/>
</dbReference>
<dbReference type="PANTHER" id="PTHR30349:SF64">
    <property type="entry name" value="PROPHAGE INTEGRASE INTD-RELATED"/>
    <property type="match status" value="1"/>
</dbReference>
<dbReference type="CDD" id="cd00397">
    <property type="entry name" value="DNA_BRE_C"/>
    <property type="match status" value="1"/>
</dbReference>
<evidence type="ECO:0000259" key="3">
    <source>
        <dbReference type="PROSITE" id="PS51898"/>
    </source>
</evidence>
<name>A0ABQ0A3Y7_9GAMM</name>
<dbReference type="SUPFAM" id="SSF56349">
    <property type="entry name" value="DNA breaking-rejoining enzymes"/>
    <property type="match status" value="1"/>
</dbReference>
<protein>
    <submittedName>
        <fullName evidence="4">Site-specific integrase</fullName>
    </submittedName>
</protein>
<sequence length="394" mass="45739">MVVLINHLGNPLFWPNVFAAVEYRNSNKSPKTTSKVLRTLGMVYLWAASRKLDLDKLLTKGPFLTANDVEDLALFLRLNSSSQYKLFESSQTRKKTKITRMEQVRGGFKDTDSALETTNAAEAATRIQWVASYLDFHLSRRQGPKQENIRTQAESAIKRLRQLCPREKHTIEAGEELEGLDDDIILIAEQALHPESPENPYRTNFNKYRNYLVWRLLLETGMRRGELTELKVEDVSYAEYRVAIKHSKTLPRTVPISSETANYFHAYVMDYWSQIPQKARQHGYLITSQKGEQLSEDTLNQIFRQLRNKVPGLPEYMAPHSLRRTWNDRFSRSIDESKSGMSPEQEKQVRNRLMGWSINSEMSERYSRRHIRKRADELGEQLANSIGKKNDDKP</sequence>
<evidence type="ECO:0000256" key="2">
    <source>
        <dbReference type="ARBA" id="ARBA00023172"/>
    </source>
</evidence>
<dbReference type="Gene3D" id="1.10.443.10">
    <property type="entry name" value="Intergrase catalytic core"/>
    <property type="match status" value="1"/>
</dbReference>
<keyword evidence="5" id="KW-1185">Reference proteome</keyword>
<dbReference type="InterPro" id="IPR013762">
    <property type="entry name" value="Integrase-like_cat_sf"/>
</dbReference>
<dbReference type="InterPro" id="IPR050090">
    <property type="entry name" value="Tyrosine_recombinase_XerCD"/>
</dbReference>
<dbReference type="EMBL" id="BAABWN010000001">
    <property type="protein sequence ID" value="GAA6166362.1"/>
    <property type="molecule type" value="Genomic_DNA"/>
</dbReference>
<reference evidence="4 5" key="1">
    <citation type="submission" date="2024-04" db="EMBL/GenBank/DDBJ databases">
        <title>Draft genome sequence of Sessilibacter corallicola NBRC 116591.</title>
        <authorList>
            <person name="Miyakawa T."/>
            <person name="Kusuya Y."/>
            <person name="Miura T."/>
        </authorList>
    </citation>
    <scope>NUCLEOTIDE SEQUENCE [LARGE SCALE GENOMIC DNA]</scope>
    <source>
        <strain evidence="4 5">KU-00831-HH</strain>
    </source>
</reference>
<evidence type="ECO:0000313" key="4">
    <source>
        <dbReference type="EMBL" id="GAA6166362.1"/>
    </source>
</evidence>
<dbReference type="InterPro" id="IPR002104">
    <property type="entry name" value="Integrase_catalytic"/>
</dbReference>
<comment type="caution">
    <text evidence="4">The sequence shown here is derived from an EMBL/GenBank/DDBJ whole genome shotgun (WGS) entry which is preliminary data.</text>
</comment>
<feature type="domain" description="Tyr recombinase" evidence="3">
    <location>
        <begin position="175"/>
        <end position="383"/>
    </location>
</feature>
<evidence type="ECO:0000313" key="5">
    <source>
        <dbReference type="Proteomes" id="UP001465153"/>
    </source>
</evidence>
<dbReference type="Pfam" id="PF00589">
    <property type="entry name" value="Phage_integrase"/>
    <property type="match status" value="1"/>
</dbReference>